<reference evidence="3 4" key="1">
    <citation type="journal article" date="2012" name="Environ. Microbiol.">
        <title>The genome of the ammonia-oxidizing Candidatus Nitrososphaera gargensis: insights into metabolic versatility and environmental adaptations.</title>
        <authorList>
            <person name="Spang A."/>
            <person name="Poehlein A."/>
            <person name="Offre P."/>
            <person name="Zumbragel S."/>
            <person name="Haider S."/>
            <person name="Rychlik N."/>
            <person name="Nowka B."/>
            <person name="Schmeisser C."/>
            <person name="Lebedeva E.V."/>
            <person name="Rattei T."/>
            <person name="Bohm C."/>
            <person name="Schmid M."/>
            <person name="Galushko A."/>
            <person name="Hatzenpichler R."/>
            <person name="Weinmaier T."/>
            <person name="Daniel R."/>
            <person name="Schleper C."/>
            <person name="Spieck E."/>
            <person name="Streit W."/>
            <person name="Wagner M."/>
        </authorList>
    </citation>
    <scope>NUCLEOTIDE SEQUENCE [LARGE SCALE GENOMIC DNA]</scope>
    <source>
        <strain evidence="4">Ga9.2</strain>
    </source>
</reference>
<evidence type="ECO:0000313" key="3">
    <source>
        <dbReference type="EMBL" id="AFU60185.1"/>
    </source>
</evidence>
<proteinExistence type="predicted"/>
<protein>
    <submittedName>
        <fullName evidence="3">Putative major facilitator superfamily MFS-1</fullName>
    </submittedName>
</protein>
<feature type="transmembrane region" description="Helical" evidence="1">
    <location>
        <begin position="100"/>
        <end position="126"/>
    </location>
</feature>
<name>K0IJJ2_NITGG</name>
<dbReference type="SUPFAM" id="SSF103473">
    <property type="entry name" value="MFS general substrate transporter"/>
    <property type="match status" value="1"/>
</dbReference>
<feature type="transmembrane region" description="Helical" evidence="1">
    <location>
        <begin position="12"/>
        <end position="29"/>
    </location>
</feature>
<dbReference type="HOGENOM" id="CLU_656603_0_0_2"/>
<dbReference type="AlphaFoldDB" id="K0IJJ2"/>
<feature type="transmembrane region" description="Helical" evidence="1">
    <location>
        <begin position="351"/>
        <end position="375"/>
    </location>
</feature>
<feature type="transmembrane region" description="Helical" evidence="1">
    <location>
        <begin position="326"/>
        <end position="345"/>
    </location>
</feature>
<dbReference type="GO" id="GO:0022857">
    <property type="term" value="F:transmembrane transporter activity"/>
    <property type="evidence" value="ECO:0007669"/>
    <property type="project" value="InterPro"/>
</dbReference>
<dbReference type="EMBL" id="CP002408">
    <property type="protein sequence ID" value="AFU60185.1"/>
    <property type="molecule type" value="Genomic_DNA"/>
</dbReference>
<dbReference type="PANTHER" id="PTHR23518">
    <property type="entry name" value="C-METHYLTRANSFERASE"/>
    <property type="match status" value="1"/>
</dbReference>
<evidence type="ECO:0000259" key="2">
    <source>
        <dbReference type="PROSITE" id="PS50850"/>
    </source>
</evidence>
<keyword evidence="1" id="KW-0812">Transmembrane</keyword>
<dbReference type="BioCyc" id="CNIT1237085:G1324-3270-MONOMER"/>
<keyword evidence="1" id="KW-0472">Membrane</keyword>
<feature type="transmembrane region" description="Helical" evidence="1">
    <location>
        <begin position="41"/>
        <end position="60"/>
    </location>
</feature>
<feature type="domain" description="Major facilitator superfamily (MFS) profile" evidence="2">
    <location>
        <begin position="1"/>
        <end position="379"/>
    </location>
</feature>
<dbReference type="PROSITE" id="PS50850">
    <property type="entry name" value="MFS"/>
    <property type="match status" value="1"/>
</dbReference>
<dbReference type="KEGG" id="nga:Ngar_c32700"/>
<dbReference type="STRING" id="1237085.Ngar_c32700"/>
<feature type="transmembrane region" description="Helical" evidence="1">
    <location>
        <begin position="66"/>
        <end position="88"/>
    </location>
</feature>
<dbReference type="InterPro" id="IPR020846">
    <property type="entry name" value="MFS_dom"/>
</dbReference>
<dbReference type="Pfam" id="PF07690">
    <property type="entry name" value="MFS_1"/>
    <property type="match status" value="1"/>
</dbReference>
<dbReference type="InterPro" id="IPR011701">
    <property type="entry name" value="MFS"/>
</dbReference>
<dbReference type="InParanoid" id="K0IJJ2"/>
<feature type="transmembrane region" description="Helical" evidence="1">
    <location>
        <begin position="132"/>
        <end position="151"/>
    </location>
</feature>
<evidence type="ECO:0000256" key="1">
    <source>
        <dbReference type="SAM" id="Phobius"/>
    </source>
</evidence>
<dbReference type="OrthoDB" id="9393at2157"/>
<organism evidence="3 4">
    <name type="scientific">Nitrososphaera gargensis (strain Ga9.2)</name>
    <dbReference type="NCBI Taxonomy" id="1237085"/>
    <lineage>
        <taxon>Archaea</taxon>
        <taxon>Nitrososphaerota</taxon>
        <taxon>Nitrososphaeria</taxon>
        <taxon>Nitrososphaerales</taxon>
        <taxon>Nitrososphaeraceae</taxon>
        <taxon>Nitrososphaera</taxon>
    </lineage>
</organism>
<feature type="transmembrane region" description="Helical" evidence="1">
    <location>
        <begin position="224"/>
        <end position="241"/>
    </location>
</feature>
<feature type="transmembrane region" description="Helical" evidence="1">
    <location>
        <begin position="262"/>
        <end position="280"/>
    </location>
</feature>
<feature type="transmembrane region" description="Helical" evidence="1">
    <location>
        <begin position="286"/>
        <end position="305"/>
    </location>
</feature>
<evidence type="ECO:0000313" key="4">
    <source>
        <dbReference type="Proteomes" id="UP000008037"/>
    </source>
</evidence>
<dbReference type="PANTHER" id="PTHR23518:SF2">
    <property type="entry name" value="MAJOR FACILITATOR SUPERFAMILY TRANSPORTER"/>
    <property type="match status" value="1"/>
</dbReference>
<feature type="transmembrane region" description="Helical" evidence="1">
    <location>
        <begin position="192"/>
        <end position="212"/>
    </location>
</feature>
<accession>K0IJJ2</accession>
<dbReference type="Gene3D" id="1.20.1250.20">
    <property type="entry name" value="MFS general substrate transporter like domains"/>
    <property type="match status" value="1"/>
</dbReference>
<sequence>MLNYGGGVKEVALAIFLSAIASTIGSLLWGKLIDRMRLRTAVIIVGAASLSILAVCTYFASDISVLILISTMVGFLTAGIGPVTNVFVMERSARKDWVMTSSWITLATCAGIVIAMLAGYLWLMFYQDDARSFAIVCSGLAMISIIMASTLSRNVKPASYLGADKKELSPNAANQGIKSWRSMLGGMTKRECIFLVGLCLYFISGNLFFTPYTPFLKENGISDSEIFLAYTILHLSKVIYLPFNSRATSALGGENNTIKWAYVPRLIGILSIAAFAAGVAGNSATILLTITFVAFIAIDVSFSMWHTATTALFMRGISLGNEGKMFGINGGVVGIGLFLGSVIAGEAAPQFGYTATFSMSAGLFAISFIIMAMLFKNAHQNAKAVSRAFSLRFWMTKRIA</sequence>
<gene>
    <name evidence="3" type="ordered locus">Ngar_c32700</name>
</gene>
<dbReference type="InterPro" id="IPR036259">
    <property type="entry name" value="MFS_trans_sf"/>
</dbReference>
<keyword evidence="4" id="KW-1185">Reference proteome</keyword>
<keyword evidence="1" id="KW-1133">Transmembrane helix</keyword>
<dbReference type="Proteomes" id="UP000008037">
    <property type="component" value="Chromosome"/>
</dbReference>